<dbReference type="WBParaSite" id="SPAL_0000038100.1">
    <property type="protein sequence ID" value="SPAL_0000038100.1"/>
    <property type="gene ID" value="SPAL_0000038100"/>
</dbReference>
<accession>A0A0N5B2S8</accession>
<dbReference type="Gene3D" id="3.60.10.10">
    <property type="entry name" value="Endonuclease/exonuclease/phosphatase"/>
    <property type="match status" value="1"/>
</dbReference>
<reference evidence="3" key="1">
    <citation type="submission" date="2017-02" db="UniProtKB">
        <authorList>
            <consortium name="WormBaseParasite"/>
        </authorList>
    </citation>
    <scope>IDENTIFICATION</scope>
</reference>
<dbReference type="SUPFAM" id="SSF56219">
    <property type="entry name" value="DNase I-like"/>
    <property type="match status" value="1"/>
</dbReference>
<name>A0A0N5B2S8_STREA</name>
<feature type="compositionally biased region" description="Basic and acidic residues" evidence="1">
    <location>
        <begin position="57"/>
        <end position="66"/>
    </location>
</feature>
<sequence length="704" mass="81400">MGKNSRRRRGKSRDRSFSFSEDYSHSRKRSSHYDPLCYRSENRPGNIKKRPKSSKSNKSEDHDYRLGDFSSKKKFTKSNSYSVSPVKKSERRSKFDQFYEENILKPKTEKKVEKSCSRLILSKSISPLPHRNRAVIDTKIPFVPVVQLNKRWKSDSGNRTTVYSLSDFESDFKKFRDIDPSIKDGYEYERINLERYNKTLHNFKDNGLKENICRRSNHRSPVMYRERRDSLGEGDSDLPKSSFNGFFPASEGSSGEYRMKQISGILSRSYKYERCQASNPIAYKRTLQYMEERQSSSYDNSMDDIICDPITKCILNRNVIFRTFEHVNNAIDTHTSCIFTIKCYNILSQSAAMNHPEMYTHLAITKDDGGVEMDKLLLKDERYEKLLSELTTYTTDILCLQECDQYFYDNMLKPAMEKIDIKGEFLLKCFPDSTDGCAMFYSNKFRLLNKKDIHFSEFIAGHDKKPQVGQILEFEINSEDDRCPEDKTHLFVANTHILYNPKRGDLKLSQVVCLLAHLQDMVQNCKNPSAYIMCGDFNMQPYSKMYNFIVDGKCETIFDRATFSGQISSKSIETLRHINNKIIRGSLVDHNCKLVDKSGGHYYGPITHGLSFASVYKHYTGKQKKPEISTYHTCDASNPDFIFYGVAVRAVDRSVVFVDETPNLSLLKRLSLPSDCEIARNLGPMPNSYTGSDHLPLVAQFQLR</sequence>
<dbReference type="STRING" id="174720.A0A0N5B2S8"/>
<dbReference type="GO" id="GO:0000175">
    <property type="term" value="F:3'-5'-RNA exonuclease activity"/>
    <property type="evidence" value="ECO:0007669"/>
    <property type="project" value="TreeGrafter"/>
</dbReference>
<feature type="compositionally biased region" description="Basic residues" evidence="1">
    <location>
        <begin position="1"/>
        <end position="12"/>
    </location>
</feature>
<dbReference type="AlphaFoldDB" id="A0A0N5B2S8"/>
<organism evidence="2 3">
    <name type="scientific">Strongyloides papillosus</name>
    <name type="common">Intestinal threadworm</name>
    <dbReference type="NCBI Taxonomy" id="174720"/>
    <lineage>
        <taxon>Eukaryota</taxon>
        <taxon>Metazoa</taxon>
        <taxon>Ecdysozoa</taxon>
        <taxon>Nematoda</taxon>
        <taxon>Chromadorea</taxon>
        <taxon>Rhabditida</taxon>
        <taxon>Tylenchina</taxon>
        <taxon>Panagrolaimomorpha</taxon>
        <taxon>Strongyloidoidea</taxon>
        <taxon>Strongyloididae</taxon>
        <taxon>Strongyloides</taxon>
    </lineage>
</organism>
<evidence type="ECO:0000313" key="2">
    <source>
        <dbReference type="Proteomes" id="UP000046392"/>
    </source>
</evidence>
<protein>
    <submittedName>
        <fullName evidence="3">Endo/exonuclease/phosphatase domain-containing protein</fullName>
    </submittedName>
</protein>
<evidence type="ECO:0000256" key="1">
    <source>
        <dbReference type="SAM" id="MobiDB-lite"/>
    </source>
</evidence>
<keyword evidence="2" id="KW-1185">Reference proteome</keyword>
<dbReference type="Proteomes" id="UP000046392">
    <property type="component" value="Unplaced"/>
</dbReference>
<dbReference type="PANTHER" id="PTHR12121">
    <property type="entry name" value="CARBON CATABOLITE REPRESSOR PROTEIN 4"/>
    <property type="match status" value="1"/>
</dbReference>
<dbReference type="InterPro" id="IPR050410">
    <property type="entry name" value="CCR4/nocturin_mRNA_transcr"/>
</dbReference>
<feature type="compositionally biased region" description="Basic residues" evidence="1">
    <location>
        <begin position="46"/>
        <end position="55"/>
    </location>
</feature>
<evidence type="ECO:0000313" key="3">
    <source>
        <dbReference type="WBParaSite" id="SPAL_0000038100.1"/>
    </source>
</evidence>
<dbReference type="InterPro" id="IPR036691">
    <property type="entry name" value="Endo/exonu/phosph_ase_sf"/>
</dbReference>
<proteinExistence type="predicted"/>
<feature type="region of interest" description="Disordered" evidence="1">
    <location>
        <begin position="1"/>
        <end position="66"/>
    </location>
</feature>
<dbReference type="PANTHER" id="PTHR12121:SF34">
    <property type="entry name" value="PROTEIN ANGEL"/>
    <property type="match status" value="1"/>
</dbReference>